<evidence type="ECO:0000259" key="1">
    <source>
        <dbReference type="PROSITE" id="PS50020"/>
    </source>
</evidence>
<dbReference type="EMBL" id="CAJNIZ010012490">
    <property type="protein sequence ID" value="CAE7334690.1"/>
    <property type="molecule type" value="Genomic_DNA"/>
</dbReference>
<reference evidence="2" key="1">
    <citation type="submission" date="2021-02" db="EMBL/GenBank/DDBJ databases">
        <authorList>
            <person name="Dougan E. K."/>
            <person name="Rhodes N."/>
            <person name="Thang M."/>
            <person name="Chan C."/>
        </authorList>
    </citation>
    <scope>NUCLEOTIDE SEQUENCE</scope>
</reference>
<dbReference type="PROSITE" id="PS50020">
    <property type="entry name" value="WW_DOMAIN_2"/>
    <property type="match status" value="1"/>
</dbReference>
<organism evidence="2 3">
    <name type="scientific">Symbiodinium pilosum</name>
    <name type="common">Dinoflagellate</name>
    <dbReference type="NCBI Taxonomy" id="2952"/>
    <lineage>
        <taxon>Eukaryota</taxon>
        <taxon>Sar</taxon>
        <taxon>Alveolata</taxon>
        <taxon>Dinophyceae</taxon>
        <taxon>Suessiales</taxon>
        <taxon>Symbiodiniaceae</taxon>
        <taxon>Symbiodinium</taxon>
    </lineage>
</organism>
<comment type="caution">
    <text evidence="2">The sequence shown here is derived from an EMBL/GenBank/DDBJ whole genome shotgun (WGS) entry which is preliminary data.</text>
</comment>
<proteinExistence type="predicted"/>
<feature type="domain" description="WW" evidence="1">
    <location>
        <begin position="135"/>
        <end position="171"/>
    </location>
</feature>
<evidence type="ECO:0000313" key="2">
    <source>
        <dbReference type="EMBL" id="CAE7334690.1"/>
    </source>
</evidence>
<accession>A0A812NZP2</accession>
<feature type="non-terminal residue" evidence="2">
    <location>
        <position position="1"/>
    </location>
</feature>
<gene>
    <name evidence="2" type="ORF">SPIL2461_LOCUS7820</name>
</gene>
<dbReference type="OrthoDB" id="421361at2759"/>
<keyword evidence="3" id="KW-1185">Reference proteome</keyword>
<sequence>MSGMLRLNPPRVQVGLVARSLEPFLLSRTEVQRNLKERLHTESRASWSCASSIAPTICLAGCLRRNRLARNICAAGACRGELPGALAAARRSLSTVRLGKSQAKAPAEEDLPPMSADGGGEEEFQEYWEWFQKPQAWPEGWIERRTHPQVSVLPYWYNGETQETVFEPPKCAESQGSKPIPETHEPLKLSQVVADLSVKELRQKMQEPDEMIRLGLTDEVLAERAVWEYETFIPRVLSWHDYQYNTFWFFIEDRENSKRGGRGSGSQGFFAADTEKNKKMFAHHGFFEAVANVASQRLDRIHPINLVYLLWTFTRAGVRAYKFFNQAADHFCNGLLPSMDRCGLGTLVWCYARQRFRHHRLFDEAAKELQRTVRVRSLAPRNFQNTMIAFRWYGMSRDSQRILIDKLAAWLPRLLDDHDERRPKLRPDVMFSYTCRDGSVVPADSFRISGLNVIARGFVHLDASSEPVQACLASMTDYVLRSARRSPAWMRTDGDIAVFATIVAEAVTKGWPRGPELLEALEAEMRLVRRGARRKELSQLEEALERAK</sequence>
<dbReference type="CDD" id="cd00201">
    <property type="entry name" value="WW"/>
    <property type="match status" value="1"/>
</dbReference>
<dbReference type="InterPro" id="IPR001202">
    <property type="entry name" value="WW_dom"/>
</dbReference>
<name>A0A812NZP2_SYMPI</name>
<protein>
    <recommendedName>
        <fullName evidence="1">WW domain-containing protein</fullName>
    </recommendedName>
</protein>
<dbReference type="AlphaFoldDB" id="A0A812NZP2"/>
<evidence type="ECO:0000313" key="3">
    <source>
        <dbReference type="Proteomes" id="UP000649617"/>
    </source>
</evidence>
<dbReference type="Proteomes" id="UP000649617">
    <property type="component" value="Unassembled WGS sequence"/>
</dbReference>